<name>A0A8D8HKM0_CULPI</name>
<dbReference type="EMBL" id="HBUE01320281">
    <property type="protein sequence ID" value="CAG6587680.1"/>
    <property type="molecule type" value="Transcribed_RNA"/>
</dbReference>
<evidence type="ECO:0000313" key="1">
    <source>
        <dbReference type="EMBL" id="CAG6535692.1"/>
    </source>
</evidence>
<proteinExistence type="predicted"/>
<accession>A0A8D8HKM0</accession>
<dbReference type="EMBL" id="HBUE01004539">
    <property type="protein sequence ID" value="CAG6445262.1"/>
    <property type="molecule type" value="Transcribed_RNA"/>
</dbReference>
<reference evidence="1" key="1">
    <citation type="submission" date="2021-05" db="EMBL/GenBank/DDBJ databases">
        <authorList>
            <person name="Alioto T."/>
            <person name="Alioto T."/>
            <person name="Gomez Garrido J."/>
        </authorList>
    </citation>
    <scope>NUCLEOTIDE SEQUENCE</scope>
</reference>
<dbReference type="EMBL" id="HBUE01213773">
    <property type="protein sequence ID" value="CAG6535692.1"/>
    <property type="molecule type" value="Transcribed_RNA"/>
</dbReference>
<dbReference type="AlphaFoldDB" id="A0A8D8HKM0"/>
<organism evidence="1">
    <name type="scientific">Culex pipiens</name>
    <name type="common">House mosquito</name>
    <dbReference type="NCBI Taxonomy" id="7175"/>
    <lineage>
        <taxon>Eukaryota</taxon>
        <taxon>Metazoa</taxon>
        <taxon>Ecdysozoa</taxon>
        <taxon>Arthropoda</taxon>
        <taxon>Hexapoda</taxon>
        <taxon>Insecta</taxon>
        <taxon>Pterygota</taxon>
        <taxon>Neoptera</taxon>
        <taxon>Endopterygota</taxon>
        <taxon>Diptera</taxon>
        <taxon>Nematocera</taxon>
        <taxon>Culicoidea</taxon>
        <taxon>Culicidae</taxon>
        <taxon>Culicinae</taxon>
        <taxon>Culicini</taxon>
        <taxon>Culex</taxon>
        <taxon>Culex</taxon>
    </lineage>
</organism>
<protein>
    <submittedName>
        <fullName evidence="1">(northern house mosquito) hypothetical protein</fullName>
    </submittedName>
</protein>
<sequence length="168" mass="18267">MGLFRWSCRPAASRWSHNCFTTIPKLMKVLKRSACGAGACLTFSSNAFSSFSGLPNMFRRSWMMPGTALGKTRLLRTFSSASPSRASTSRVRFSMLEKPHAAVVCSKQLMNSGQTSGSPLNFGKACDTTFRAAICSRVMRVVLPNDPPPFLTPPFADLTESLSSPESS</sequence>